<reference evidence="5" key="1">
    <citation type="submission" date="2020-10" db="EMBL/GenBank/DDBJ databases">
        <authorList>
            <person name="Gilroy R."/>
        </authorList>
    </citation>
    <scope>NUCLEOTIDE SEQUENCE</scope>
    <source>
        <strain evidence="5">CHK176-6737</strain>
    </source>
</reference>
<evidence type="ECO:0000313" key="6">
    <source>
        <dbReference type="Proteomes" id="UP000824125"/>
    </source>
</evidence>
<protein>
    <recommendedName>
        <fullName evidence="4">Mannosylglycerate hydrolase MGH1-like glycoside hydrolase domain-containing protein</fullName>
    </recommendedName>
</protein>
<dbReference type="InterPro" id="IPR012341">
    <property type="entry name" value="6hp_glycosidase-like_sf"/>
</dbReference>
<evidence type="ECO:0000256" key="2">
    <source>
        <dbReference type="ARBA" id="ARBA00022801"/>
    </source>
</evidence>
<dbReference type="GO" id="GO:0009311">
    <property type="term" value="P:oligosaccharide metabolic process"/>
    <property type="evidence" value="ECO:0007669"/>
    <property type="project" value="InterPro"/>
</dbReference>
<dbReference type="EMBL" id="DVNM01000015">
    <property type="protein sequence ID" value="HIU68925.1"/>
    <property type="molecule type" value="Genomic_DNA"/>
</dbReference>
<evidence type="ECO:0000256" key="3">
    <source>
        <dbReference type="ARBA" id="ARBA00023295"/>
    </source>
</evidence>
<keyword evidence="2" id="KW-0378">Hydrolase</keyword>
<comment type="similarity">
    <text evidence="1">Belongs to the glycosyl hydrolase 63 family.</text>
</comment>
<dbReference type="InterPro" id="IPR008928">
    <property type="entry name" value="6-hairpin_glycosidase_sf"/>
</dbReference>
<sequence>EAQDAQTVHAETIAYHVKPQVETTEVPGGGRKIALSYPEFDSTFYIMTFDKRTRQRHIDSGCLEDALVNRLSNGDPTYDDLQETFSGSFKRKKSDEGYFHNTLIHSIFIEPGETQVQYIVVSKGECEAKTAAEYERIYRAAEQNAEKTEFNESGRPYELSVGLLKAALLTNVVYPIYKHGENVIHHCPGKRWDCLYTWDSGFIALGLLECSKALCEYILNMYLSTADNPDYAFLHHGSPVPVQFYQYLELLQRTNDKAHLLGYYDRAMLYYRFLTGKTHGSTTTKFHNGLTTTYDYFYSTSGMDDYPAQVAMIAKKDEKHTCPVLSTAQAIRVGKIMRMIANVLGKTDDAREISQDIEWFTKSLNEKAWDEKSGYFAYTVYDDENNLQGFLETPEGENLSKGMDGIYPLIAGAVTGQRREKLIAHLKDPKEMWSRAGISAVDQSASYYMDNGYWNGNVWMSHQWFIWKTMLDLGDTDFAFSIADRALNIWKAETDFSYCTYECFNIATGRGGWFHNFGGLSAPVLVWADAYYKPGTLSAGFETWIDRQCINDACNEAEIDFTYCGENDGYALLLTLSDKYEYTATLNGEPLAFTCRRPGALEFKLDKAVRGGKIKVVANRKEA</sequence>
<dbReference type="InterPro" id="IPR054491">
    <property type="entry name" value="MGH1-like_GH"/>
</dbReference>
<dbReference type="Gene3D" id="1.50.10.10">
    <property type="match status" value="1"/>
</dbReference>
<dbReference type="Proteomes" id="UP000824125">
    <property type="component" value="Unassembled WGS sequence"/>
</dbReference>
<dbReference type="PANTHER" id="PTHR10412">
    <property type="entry name" value="MANNOSYL-OLIGOSACCHARIDE GLUCOSIDASE"/>
    <property type="match status" value="1"/>
</dbReference>
<dbReference type="PANTHER" id="PTHR10412:SF11">
    <property type="entry name" value="MANNOSYL-OLIGOSACCHARIDE GLUCOSIDASE"/>
    <property type="match status" value="1"/>
</dbReference>
<dbReference type="AlphaFoldDB" id="A0A9D1MU29"/>
<dbReference type="Pfam" id="PF22422">
    <property type="entry name" value="MGH1-like_GH"/>
    <property type="match status" value="1"/>
</dbReference>
<comment type="caution">
    <text evidence="5">The sequence shown here is derived from an EMBL/GenBank/DDBJ whole genome shotgun (WGS) entry which is preliminary data.</text>
</comment>
<dbReference type="SUPFAM" id="SSF48208">
    <property type="entry name" value="Six-hairpin glycosidases"/>
    <property type="match status" value="1"/>
</dbReference>
<gene>
    <name evidence="5" type="ORF">IAD23_03070</name>
</gene>
<evidence type="ECO:0000259" key="4">
    <source>
        <dbReference type="Pfam" id="PF22422"/>
    </source>
</evidence>
<keyword evidence="3" id="KW-0326">Glycosidase</keyword>
<dbReference type="GO" id="GO:0004573">
    <property type="term" value="F:Glc3Man9GlcNAc2 oligosaccharide glucosidase activity"/>
    <property type="evidence" value="ECO:0007669"/>
    <property type="project" value="InterPro"/>
</dbReference>
<proteinExistence type="inferred from homology"/>
<feature type="non-terminal residue" evidence="5">
    <location>
        <position position="1"/>
    </location>
</feature>
<name>A0A9D1MU29_9FIRM</name>
<evidence type="ECO:0000313" key="5">
    <source>
        <dbReference type="EMBL" id="HIU68925.1"/>
    </source>
</evidence>
<accession>A0A9D1MU29</accession>
<feature type="domain" description="Mannosylglycerate hydrolase MGH1-like glycoside hydrolase" evidence="4">
    <location>
        <begin position="197"/>
        <end position="511"/>
    </location>
</feature>
<organism evidence="5 6">
    <name type="scientific">Candidatus Scybalenecus merdavium</name>
    <dbReference type="NCBI Taxonomy" id="2840939"/>
    <lineage>
        <taxon>Bacteria</taxon>
        <taxon>Bacillati</taxon>
        <taxon>Bacillota</taxon>
        <taxon>Clostridia</taxon>
        <taxon>Eubacteriales</taxon>
        <taxon>Oscillospiraceae</taxon>
        <taxon>Oscillospiraceae incertae sedis</taxon>
        <taxon>Candidatus Scybalenecus</taxon>
    </lineage>
</organism>
<evidence type="ECO:0000256" key="1">
    <source>
        <dbReference type="ARBA" id="ARBA00010833"/>
    </source>
</evidence>
<reference evidence="5" key="2">
    <citation type="journal article" date="2021" name="PeerJ">
        <title>Extensive microbial diversity within the chicken gut microbiome revealed by metagenomics and culture.</title>
        <authorList>
            <person name="Gilroy R."/>
            <person name="Ravi A."/>
            <person name="Getino M."/>
            <person name="Pursley I."/>
            <person name="Horton D.L."/>
            <person name="Alikhan N.F."/>
            <person name="Baker D."/>
            <person name="Gharbi K."/>
            <person name="Hall N."/>
            <person name="Watson M."/>
            <person name="Adriaenssens E.M."/>
            <person name="Foster-Nyarko E."/>
            <person name="Jarju S."/>
            <person name="Secka A."/>
            <person name="Antonio M."/>
            <person name="Oren A."/>
            <person name="Chaudhuri R.R."/>
            <person name="La Ragione R."/>
            <person name="Hildebrand F."/>
            <person name="Pallen M.J."/>
        </authorList>
    </citation>
    <scope>NUCLEOTIDE SEQUENCE</scope>
    <source>
        <strain evidence="5">CHK176-6737</strain>
    </source>
</reference>
<dbReference type="InterPro" id="IPR004888">
    <property type="entry name" value="Glycoside_hydrolase_63"/>
</dbReference>
<dbReference type="GO" id="GO:0006487">
    <property type="term" value="P:protein N-linked glycosylation"/>
    <property type="evidence" value="ECO:0007669"/>
    <property type="project" value="TreeGrafter"/>
</dbReference>